<sequence>MTKHYLDIDVVNRTNASMLYVHVTGRRLQNEEPYRDLGPMMMKADGQTPHMLTSGGAIHTLVTVDHGIRVGGPGARKRVRIPRLAGGRIYFSMGRPLKFYVNPSPDGPALVEPSSLNKGDVNYNGHWSFAELTFNAAQVYANVSYVDFLSIPIALHLTNDTGRDQEVRGIPWGGVTRIAEGLEKLGGAWKKLVVRSPSGSIIRILSMNSGYELYPDLFKNFFRQYIDEVWKHYERVDLLVDTKPGWGTFTGRVRGGQFQFTGKFSFDFEKPTTRDVFTCNTGPFGVRKPRDEREEARLAVGARISAALNRGTLLINNKQPRNEKVSTYYEHRPINHYSKIVHSVSDENRGYTFPYDDVCPDGQPDQSGFVNGGNPKVLKVTVGGFRRGKL</sequence>
<dbReference type="InterPro" id="IPR037176">
    <property type="entry name" value="Osmotin/thaumatin-like_sf"/>
</dbReference>
<evidence type="ECO:0000313" key="3">
    <source>
        <dbReference type="Proteomes" id="UP000722485"/>
    </source>
</evidence>
<organism evidence="2 3">
    <name type="scientific">Cylindrodendrum hubeiense</name>
    <dbReference type="NCBI Taxonomy" id="595255"/>
    <lineage>
        <taxon>Eukaryota</taxon>
        <taxon>Fungi</taxon>
        <taxon>Dikarya</taxon>
        <taxon>Ascomycota</taxon>
        <taxon>Pezizomycotina</taxon>
        <taxon>Sordariomycetes</taxon>
        <taxon>Hypocreomycetidae</taxon>
        <taxon>Hypocreales</taxon>
        <taxon>Nectriaceae</taxon>
        <taxon>Cylindrodendrum</taxon>
    </lineage>
</organism>
<comment type="caution">
    <text evidence="2">The sequence shown here is derived from an EMBL/GenBank/DDBJ whole genome shotgun (WGS) entry which is preliminary data.</text>
</comment>
<dbReference type="Gene3D" id="2.60.110.10">
    <property type="entry name" value="Thaumatin"/>
    <property type="match status" value="1"/>
</dbReference>
<dbReference type="EMBL" id="JAANBB010000634">
    <property type="protein sequence ID" value="KAF7537457.1"/>
    <property type="molecule type" value="Genomic_DNA"/>
</dbReference>
<evidence type="ECO:0000259" key="1">
    <source>
        <dbReference type="PROSITE" id="PS52006"/>
    </source>
</evidence>
<dbReference type="PANTHER" id="PTHR38165">
    <property type="match status" value="1"/>
</dbReference>
<dbReference type="PROSITE" id="PS52006">
    <property type="entry name" value="GH64"/>
    <property type="match status" value="1"/>
</dbReference>
<dbReference type="Pfam" id="PF16483">
    <property type="entry name" value="Glyco_hydro_64"/>
    <property type="match status" value="1"/>
</dbReference>
<gene>
    <name evidence="2" type="ORF">G7Z17_g12845</name>
</gene>
<dbReference type="InterPro" id="IPR032477">
    <property type="entry name" value="Glyco_hydro_64"/>
</dbReference>
<evidence type="ECO:0000313" key="2">
    <source>
        <dbReference type="EMBL" id="KAF7537457.1"/>
    </source>
</evidence>
<dbReference type="Gene3D" id="3.30.920.50">
    <property type="entry name" value="Beta-1,3-glucanase, C-terminal domain"/>
    <property type="match status" value="1"/>
</dbReference>
<dbReference type="PANTHER" id="PTHR38165:SF1">
    <property type="entry name" value="GLUCANASE B"/>
    <property type="match status" value="1"/>
</dbReference>
<accession>A0A9P5GUQ5</accession>
<dbReference type="Proteomes" id="UP000722485">
    <property type="component" value="Unassembled WGS sequence"/>
</dbReference>
<proteinExistence type="predicted"/>
<protein>
    <recommendedName>
        <fullName evidence="1">GH64 domain-containing protein</fullName>
    </recommendedName>
</protein>
<keyword evidence="3" id="KW-1185">Reference proteome</keyword>
<dbReference type="OrthoDB" id="5290283at2759"/>
<feature type="domain" description="GH64" evidence="1">
    <location>
        <begin position="3"/>
        <end position="369"/>
    </location>
</feature>
<dbReference type="InterPro" id="IPR042517">
    <property type="entry name" value="Glyco_hydro_64_N_2"/>
</dbReference>
<dbReference type="InterPro" id="IPR037398">
    <property type="entry name" value="Glyco_hydro_64_fam"/>
</dbReference>
<dbReference type="AlphaFoldDB" id="A0A9P5GUQ5"/>
<name>A0A9P5GUQ5_9HYPO</name>
<reference evidence="2" key="1">
    <citation type="submission" date="2020-03" db="EMBL/GenBank/DDBJ databases">
        <title>Draft Genome Sequence of Cylindrodendrum hubeiense.</title>
        <authorList>
            <person name="Buettner E."/>
            <person name="Kellner H."/>
        </authorList>
    </citation>
    <scope>NUCLEOTIDE SEQUENCE</scope>
    <source>
        <strain evidence="2">IHI 201604</strain>
    </source>
</reference>